<name>A0ABW7C1U7_9ACTN</name>
<protein>
    <submittedName>
        <fullName evidence="4">ABC transporter ATP-binding protein</fullName>
    </submittedName>
</protein>
<dbReference type="EMBL" id="JBICZW010000033">
    <property type="protein sequence ID" value="MFG3193735.1"/>
    <property type="molecule type" value="Genomic_DNA"/>
</dbReference>
<dbReference type="Gene3D" id="3.40.50.300">
    <property type="entry name" value="P-loop containing nucleotide triphosphate hydrolases"/>
    <property type="match status" value="1"/>
</dbReference>
<dbReference type="Pfam" id="PF00005">
    <property type="entry name" value="ABC_tran"/>
    <property type="match status" value="1"/>
</dbReference>
<dbReference type="PROSITE" id="PS00211">
    <property type="entry name" value="ABC_TRANSPORTER_1"/>
    <property type="match status" value="1"/>
</dbReference>
<dbReference type="PROSITE" id="PS50893">
    <property type="entry name" value="ABC_TRANSPORTER_2"/>
    <property type="match status" value="1"/>
</dbReference>
<evidence type="ECO:0000313" key="5">
    <source>
        <dbReference type="Proteomes" id="UP001604282"/>
    </source>
</evidence>
<dbReference type="SMART" id="SM00382">
    <property type="entry name" value="AAA"/>
    <property type="match status" value="1"/>
</dbReference>
<dbReference type="Proteomes" id="UP001604282">
    <property type="component" value="Unassembled WGS sequence"/>
</dbReference>
<comment type="caution">
    <text evidence="4">The sequence shown here is derived from an EMBL/GenBank/DDBJ whole genome shotgun (WGS) entry which is preliminary data.</text>
</comment>
<gene>
    <name evidence="4" type="ORF">ACGFYS_32945</name>
</gene>
<dbReference type="PANTHER" id="PTHR42794">
    <property type="entry name" value="HEMIN IMPORT ATP-BINDING PROTEIN HMUV"/>
    <property type="match status" value="1"/>
</dbReference>
<evidence type="ECO:0000256" key="1">
    <source>
        <dbReference type="ARBA" id="ARBA00022741"/>
    </source>
</evidence>
<reference evidence="4 5" key="1">
    <citation type="submission" date="2024-10" db="EMBL/GenBank/DDBJ databases">
        <title>The Natural Products Discovery Center: Release of the First 8490 Sequenced Strains for Exploring Actinobacteria Biosynthetic Diversity.</title>
        <authorList>
            <person name="Kalkreuter E."/>
            <person name="Kautsar S.A."/>
            <person name="Yang D."/>
            <person name="Bader C.D."/>
            <person name="Teijaro C.N."/>
            <person name="Fluegel L."/>
            <person name="Davis C.M."/>
            <person name="Simpson J.R."/>
            <person name="Lauterbach L."/>
            <person name="Steele A.D."/>
            <person name="Gui C."/>
            <person name="Meng S."/>
            <person name="Li G."/>
            <person name="Viehrig K."/>
            <person name="Ye F."/>
            <person name="Su P."/>
            <person name="Kiefer A.F."/>
            <person name="Nichols A."/>
            <person name="Cepeda A.J."/>
            <person name="Yan W."/>
            <person name="Fan B."/>
            <person name="Jiang Y."/>
            <person name="Adhikari A."/>
            <person name="Zheng C.-J."/>
            <person name="Schuster L."/>
            <person name="Cowan T.M."/>
            <person name="Smanski M.J."/>
            <person name="Chevrette M.G."/>
            <person name="De Carvalho L.P.S."/>
            <person name="Shen B."/>
        </authorList>
    </citation>
    <scope>NUCLEOTIDE SEQUENCE [LARGE SCALE GENOMIC DNA]</scope>
    <source>
        <strain evidence="4 5">NPDC048229</strain>
    </source>
</reference>
<dbReference type="InterPro" id="IPR003593">
    <property type="entry name" value="AAA+_ATPase"/>
</dbReference>
<accession>A0ABW7C1U7</accession>
<evidence type="ECO:0000259" key="3">
    <source>
        <dbReference type="PROSITE" id="PS50893"/>
    </source>
</evidence>
<dbReference type="InterPro" id="IPR003439">
    <property type="entry name" value="ABC_transporter-like_ATP-bd"/>
</dbReference>
<dbReference type="CDD" id="cd03214">
    <property type="entry name" value="ABC_Iron-Siderophores_B12_Hemin"/>
    <property type="match status" value="1"/>
</dbReference>
<sequence>MGRITTTRLSWSVEGRRLLDAIDMAAPDGKVTGLLGPNGSGKSTLLRLLAGLRRPGTGTVRYDDVDLSALGRRALARRLAVVEQDVTAHHRVTVRQVVELGRTPFRGRFDAPAAHDRRTVDAALERTDLTGRQHRDWHTLSGGEKQRAQLARALAQEPREILLDEPTNHLDIRHQLELLDLLTSLDVSCVVALHDLNLAARYCDHLVLLRHGRVVAAGAPDAVLTPDLIADVYGVEVLVDREPATGTLRVTYLSTTTRTAAVPAPRPGPG</sequence>
<feature type="domain" description="ABC transporter" evidence="3">
    <location>
        <begin position="4"/>
        <end position="236"/>
    </location>
</feature>
<keyword evidence="1" id="KW-0547">Nucleotide-binding</keyword>
<dbReference type="InterPro" id="IPR027417">
    <property type="entry name" value="P-loop_NTPase"/>
</dbReference>
<keyword evidence="5" id="KW-1185">Reference proteome</keyword>
<dbReference type="SUPFAM" id="SSF52540">
    <property type="entry name" value="P-loop containing nucleoside triphosphate hydrolases"/>
    <property type="match status" value="1"/>
</dbReference>
<dbReference type="InterPro" id="IPR017871">
    <property type="entry name" value="ABC_transporter-like_CS"/>
</dbReference>
<dbReference type="PANTHER" id="PTHR42794:SF2">
    <property type="entry name" value="ABC TRANSPORTER ATP-BINDING PROTEIN"/>
    <property type="match status" value="1"/>
</dbReference>
<evidence type="ECO:0000256" key="2">
    <source>
        <dbReference type="ARBA" id="ARBA00022840"/>
    </source>
</evidence>
<evidence type="ECO:0000313" key="4">
    <source>
        <dbReference type="EMBL" id="MFG3193735.1"/>
    </source>
</evidence>
<proteinExistence type="predicted"/>
<dbReference type="RefSeq" id="WP_189852990.1">
    <property type="nucleotide sequence ID" value="NZ_BMVV01000032.1"/>
</dbReference>
<keyword evidence="2 4" id="KW-0067">ATP-binding</keyword>
<organism evidence="4 5">
    <name type="scientific">Streptomyces omiyaensis</name>
    <dbReference type="NCBI Taxonomy" id="68247"/>
    <lineage>
        <taxon>Bacteria</taxon>
        <taxon>Bacillati</taxon>
        <taxon>Actinomycetota</taxon>
        <taxon>Actinomycetes</taxon>
        <taxon>Kitasatosporales</taxon>
        <taxon>Streptomycetaceae</taxon>
        <taxon>Streptomyces</taxon>
    </lineage>
</organism>
<dbReference type="GO" id="GO:0005524">
    <property type="term" value="F:ATP binding"/>
    <property type="evidence" value="ECO:0007669"/>
    <property type="project" value="UniProtKB-KW"/>
</dbReference>